<dbReference type="AlphaFoldDB" id="A0A0V8GEY6"/>
<protein>
    <submittedName>
        <fullName evidence="1">Uncharacterized protein</fullName>
    </submittedName>
</protein>
<dbReference type="OrthoDB" id="2455792at2"/>
<comment type="caution">
    <text evidence="1">The sequence shown here is derived from an EMBL/GenBank/DDBJ whole genome shotgun (WGS) entry which is preliminary data.</text>
</comment>
<proteinExistence type="predicted"/>
<reference evidence="1 2" key="1">
    <citation type="journal article" date="2015" name="Int. J. Syst. Evol. Microbiol.">
        <title>Exiguobacterium enclense sp. nov., isolated from sediment.</title>
        <authorList>
            <person name="Dastager S.G."/>
            <person name="Mawlankar R."/>
            <person name="Sonalkar V.V."/>
            <person name="Thorat M.N."/>
            <person name="Mual P."/>
            <person name="Verma A."/>
            <person name="Krishnamurthi S."/>
            <person name="Tang S.K."/>
            <person name="Li W.J."/>
        </authorList>
    </citation>
    <scope>NUCLEOTIDE SEQUENCE [LARGE SCALE GENOMIC DNA]</scope>
    <source>
        <strain evidence="1 2">NIO-1109</strain>
    </source>
</reference>
<accession>A0A0V8GEY6</accession>
<evidence type="ECO:0000313" key="2">
    <source>
        <dbReference type="Proteomes" id="UP000053797"/>
    </source>
</evidence>
<name>A0A0V8GEY6_9BACL</name>
<organism evidence="1 2">
    <name type="scientific">Exiguobacterium indicum</name>
    <dbReference type="NCBI Taxonomy" id="296995"/>
    <lineage>
        <taxon>Bacteria</taxon>
        <taxon>Bacillati</taxon>
        <taxon>Bacillota</taxon>
        <taxon>Bacilli</taxon>
        <taxon>Bacillales</taxon>
        <taxon>Bacillales Family XII. Incertae Sedis</taxon>
        <taxon>Exiguobacterium</taxon>
    </lineage>
</organism>
<dbReference type="RefSeq" id="WP_023466903.1">
    <property type="nucleotide sequence ID" value="NZ_FMYN01000003.1"/>
</dbReference>
<dbReference type="Proteomes" id="UP000053797">
    <property type="component" value="Unassembled WGS sequence"/>
</dbReference>
<evidence type="ECO:0000313" key="1">
    <source>
        <dbReference type="EMBL" id="KSU48835.1"/>
    </source>
</evidence>
<gene>
    <name evidence="1" type="ORF">AS033_10935</name>
</gene>
<dbReference type="EMBL" id="LNQL01000003">
    <property type="protein sequence ID" value="KSU48835.1"/>
    <property type="molecule type" value="Genomic_DNA"/>
</dbReference>
<sequence length="156" mass="18172">MHIQTFIFLENEQKHVNITEQDRIQVYIQQKEDWLEDGFLNLDGTISFTQNGIMQGADHSDELAPLWQYYADALKNCLEDGSATFYFPNTPIEVCFKKISENRFSLTIDQEEAVYDTSDFIQAFKQAALSFHQLVEIISDKKYEDDLLEKIESLSQ</sequence>